<feature type="compositionally biased region" description="Pro residues" evidence="1">
    <location>
        <begin position="72"/>
        <end position="93"/>
    </location>
</feature>
<dbReference type="CDD" id="cd00067">
    <property type="entry name" value="GAL4"/>
    <property type="match status" value="1"/>
</dbReference>
<dbReference type="GO" id="GO:0000981">
    <property type="term" value="F:DNA-binding transcription factor activity, RNA polymerase II-specific"/>
    <property type="evidence" value="ECO:0007669"/>
    <property type="project" value="InterPro"/>
</dbReference>
<name>A0A0W0FD19_MONRR</name>
<feature type="domain" description="Zn(2)-C6 fungal-type" evidence="2">
    <location>
        <begin position="12"/>
        <end position="46"/>
    </location>
</feature>
<protein>
    <recommendedName>
        <fullName evidence="2">Zn(2)-C6 fungal-type domain-containing protein</fullName>
    </recommendedName>
</protein>
<dbReference type="EMBL" id="LATX01002107">
    <property type="protein sequence ID" value="KTB34217.1"/>
    <property type="molecule type" value="Genomic_DNA"/>
</dbReference>
<dbReference type="PROSITE" id="PS50048">
    <property type="entry name" value="ZN2_CY6_FUNGAL_2"/>
    <property type="match status" value="1"/>
</dbReference>
<dbReference type="InterPro" id="IPR036864">
    <property type="entry name" value="Zn2-C6_fun-type_DNA-bd_sf"/>
</dbReference>
<dbReference type="SUPFAM" id="SSF57701">
    <property type="entry name" value="Zn2/Cys6 DNA-binding domain"/>
    <property type="match status" value="1"/>
</dbReference>
<dbReference type="AlphaFoldDB" id="A0A0W0FD19"/>
<evidence type="ECO:0000259" key="2">
    <source>
        <dbReference type="PROSITE" id="PS50048"/>
    </source>
</evidence>
<dbReference type="Gene3D" id="4.10.240.10">
    <property type="entry name" value="Zn(2)-C6 fungal-type DNA-binding domain"/>
    <property type="match status" value="1"/>
</dbReference>
<dbReference type="GO" id="GO:0008270">
    <property type="term" value="F:zinc ion binding"/>
    <property type="evidence" value="ECO:0007669"/>
    <property type="project" value="InterPro"/>
</dbReference>
<dbReference type="SMART" id="SM00066">
    <property type="entry name" value="GAL4"/>
    <property type="match status" value="1"/>
</dbReference>
<accession>A0A0W0FD19</accession>
<organism evidence="3 4">
    <name type="scientific">Moniliophthora roreri</name>
    <name type="common">Frosty pod rot fungus</name>
    <name type="synonym">Monilia roreri</name>
    <dbReference type="NCBI Taxonomy" id="221103"/>
    <lineage>
        <taxon>Eukaryota</taxon>
        <taxon>Fungi</taxon>
        <taxon>Dikarya</taxon>
        <taxon>Basidiomycota</taxon>
        <taxon>Agaricomycotina</taxon>
        <taxon>Agaricomycetes</taxon>
        <taxon>Agaricomycetidae</taxon>
        <taxon>Agaricales</taxon>
        <taxon>Marasmiineae</taxon>
        <taxon>Marasmiaceae</taxon>
        <taxon>Moniliophthora</taxon>
    </lineage>
</organism>
<comment type="caution">
    <text evidence="3">The sequence shown here is derived from an EMBL/GenBank/DDBJ whole genome shotgun (WGS) entry which is preliminary data.</text>
</comment>
<feature type="region of interest" description="Disordered" evidence="1">
    <location>
        <begin position="55"/>
        <end position="126"/>
    </location>
</feature>
<feature type="compositionally biased region" description="Polar residues" evidence="1">
    <location>
        <begin position="96"/>
        <end position="120"/>
    </location>
</feature>
<evidence type="ECO:0000313" key="3">
    <source>
        <dbReference type="EMBL" id="KTB34217.1"/>
    </source>
</evidence>
<proteinExistence type="predicted"/>
<evidence type="ECO:0000313" key="4">
    <source>
        <dbReference type="Proteomes" id="UP000054988"/>
    </source>
</evidence>
<sequence>MRKPRHSRTLIACNNCRAQRLRCEPHPQGLTKPCARCHSKGRRCVYTPIDSNLDPAPNSSPVLLEQPNAQPVTPPPPPSHTHSANPPPNPMPPTALSYNTYQSYPSHQNNAFQSHPSYQNVEPPRQYPVNMSGVMPIESNYDSQPYSQDALSTQYMAAESSYYPIPSSHAQFHYPQAPQHPESLSTPPVSQYPYMQASYTTSSQYPWGYPPH</sequence>
<dbReference type="Pfam" id="PF00172">
    <property type="entry name" value="Zn_clus"/>
    <property type="match status" value="1"/>
</dbReference>
<evidence type="ECO:0000256" key="1">
    <source>
        <dbReference type="SAM" id="MobiDB-lite"/>
    </source>
</evidence>
<reference evidence="3 4" key="1">
    <citation type="submission" date="2015-12" db="EMBL/GenBank/DDBJ databases">
        <title>Draft genome sequence of Moniliophthora roreri, the causal agent of frosty pod rot of cacao.</title>
        <authorList>
            <person name="Aime M.C."/>
            <person name="Diaz-Valderrama J.R."/>
            <person name="Kijpornyongpan T."/>
            <person name="Phillips-Mora W."/>
        </authorList>
    </citation>
    <scope>NUCLEOTIDE SEQUENCE [LARGE SCALE GENOMIC DNA]</scope>
    <source>
        <strain evidence="3 4">MCA 2952</strain>
    </source>
</reference>
<dbReference type="PROSITE" id="PS00463">
    <property type="entry name" value="ZN2_CY6_FUNGAL_1"/>
    <property type="match status" value="1"/>
</dbReference>
<dbReference type="Proteomes" id="UP000054988">
    <property type="component" value="Unassembled WGS sequence"/>
</dbReference>
<dbReference type="InterPro" id="IPR001138">
    <property type="entry name" value="Zn2Cys6_DnaBD"/>
</dbReference>
<gene>
    <name evidence="3" type="ORF">WG66_13212</name>
</gene>